<keyword evidence="2" id="KW-0812">Transmembrane</keyword>
<sequence>MNIQTIHQPSNFVTVSQNRINNHNIYNSRRQVVQNLSPVLYKNMQIQQNKVLIPTSIRSTSPQQSQTILRQSYQLLQLPIQSLRTSKPINQSFTPPNRQFLTDRERTTNSFHQKNQKVLTNDQKNHNYQQISISLQNSPNVSRVNRTNQQYAGQQSNMQSLLKIQQTFEPLRQNEQLTKQETKINNNNSYKKDFSSLQSSYNYRSTQMTESDQDILNIVSKYIGNKTNVNYQSIKGSNTYSNQQLYDDLELAYSQHQFNLSQKSQQYYSSSPNQLDYQINKSCSYPEEMNCTSQSKHDKEQQQVENHRQQISQISQNQDIQSLSCKDQNSNYSVNNSIESQKEINYEQMVLINTEHNKQQQIAIQEQINLIKLEKYQINSQNINQKNVSQSNQMLQQQDIKENDDIYQHNIPSLQQNYQTQQNNQKVPTQNEIQKQILLNQNVEFTECSDNHPNNQNSFFKDDEQEKIESDDRLNLAVYEDDNQIFDIISSDKLEESNKQQNKNQFLENDDDKNNILSSSLEKVQLKSSKLSQNNAQILDPIQEEDFLSRSSFDTATIKKQLSGSFTTTQNLNQISGENFNNQINEKIELQNRDVPFVIEQELKQQVNQILNQNLIQPIEQQELKNTKNEVLDDDIQLFDSNLEEIDCIIQKGCEDNLFSQDSYENYLDIYNSDTNNNKKETYQTQKNLAKQEHQRSQSDATNYSQNFQSISSFDNESLRRSIGNLASFGHSPQISIQTNEQTYLNGNSATFNYENTQNSEQSPEVQSKQKLSQLIAESEKCQKIETPQIQNQETPTLQFEIKETKSTQKKLTFQDAFVLIALFLLVILIGCIFIIFIQDNSLVKFTNYYNQDIYEGQQQFDQLQVYNYDFINLDYECQSLNAYQFFLQNR</sequence>
<dbReference type="Proteomes" id="UP000009168">
    <property type="component" value="Unassembled WGS sequence"/>
</dbReference>
<keyword evidence="2" id="KW-0472">Membrane</keyword>
<feature type="region of interest" description="Disordered" evidence="1">
    <location>
        <begin position="288"/>
        <end position="322"/>
    </location>
</feature>
<feature type="region of interest" description="Disordered" evidence="1">
    <location>
        <begin position="448"/>
        <end position="467"/>
    </location>
</feature>
<evidence type="ECO:0000313" key="3">
    <source>
        <dbReference type="EMBL" id="EWS73302.1"/>
    </source>
</evidence>
<dbReference type="KEGG" id="tet:TTHERM_000470591"/>
<evidence type="ECO:0000256" key="2">
    <source>
        <dbReference type="SAM" id="Phobius"/>
    </source>
</evidence>
<keyword evidence="4" id="KW-1185">Reference proteome</keyword>
<proteinExistence type="predicted"/>
<name>W7X7H3_TETTS</name>
<dbReference type="InParanoid" id="W7X7H3"/>
<dbReference type="RefSeq" id="XP_012654151.1">
    <property type="nucleotide sequence ID" value="XM_012798697.1"/>
</dbReference>
<evidence type="ECO:0000313" key="4">
    <source>
        <dbReference type="Proteomes" id="UP000009168"/>
    </source>
</evidence>
<evidence type="ECO:0000256" key="1">
    <source>
        <dbReference type="SAM" id="MobiDB-lite"/>
    </source>
</evidence>
<organism evidence="3 4">
    <name type="scientific">Tetrahymena thermophila (strain SB210)</name>
    <dbReference type="NCBI Taxonomy" id="312017"/>
    <lineage>
        <taxon>Eukaryota</taxon>
        <taxon>Sar</taxon>
        <taxon>Alveolata</taxon>
        <taxon>Ciliophora</taxon>
        <taxon>Intramacronucleata</taxon>
        <taxon>Oligohymenophorea</taxon>
        <taxon>Hymenostomatida</taxon>
        <taxon>Tetrahymenina</taxon>
        <taxon>Tetrahymenidae</taxon>
        <taxon>Tetrahymena</taxon>
    </lineage>
</organism>
<dbReference type="EMBL" id="GG662622">
    <property type="protein sequence ID" value="EWS73302.1"/>
    <property type="molecule type" value="Genomic_DNA"/>
</dbReference>
<evidence type="ECO:0008006" key="5">
    <source>
        <dbReference type="Google" id="ProtNLM"/>
    </source>
</evidence>
<keyword evidence="2" id="KW-1133">Transmembrane helix</keyword>
<dbReference type="AlphaFoldDB" id="W7X7H3"/>
<dbReference type="GeneID" id="24439143"/>
<protein>
    <recommendedName>
        <fullName evidence="5">Transmembrane protein</fullName>
    </recommendedName>
</protein>
<gene>
    <name evidence="3" type="ORF">TTHERM_000470591</name>
</gene>
<reference evidence="4" key="1">
    <citation type="journal article" date="2006" name="PLoS Biol.">
        <title>Macronuclear genome sequence of the ciliate Tetrahymena thermophila, a model eukaryote.</title>
        <authorList>
            <person name="Eisen J.A."/>
            <person name="Coyne R.S."/>
            <person name="Wu M."/>
            <person name="Wu D."/>
            <person name="Thiagarajan M."/>
            <person name="Wortman J.R."/>
            <person name="Badger J.H."/>
            <person name="Ren Q."/>
            <person name="Amedeo P."/>
            <person name="Jones K.M."/>
            <person name="Tallon L.J."/>
            <person name="Delcher A.L."/>
            <person name="Salzberg S.L."/>
            <person name="Silva J.C."/>
            <person name="Haas B.J."/>
            <person name="Majoros W.H."/>
            <person name="Farzad M."/>
            <person name="Carlton J.M."/>
            <person name="Smith R.K. Jr."/>
            <person name="Garg J."/>
            <person name="Pearlman R.E."/>
            <person name="Karrer K.M."/>
            <person name="Sun L."/>
            <person name="Manning G."/>
            <person name="Elde N.C."/>
            <person name="Turkewitz A.P."/>
            <person name="Asai D.J."/>
            <person name="Wilkes D.E."/>
            <person name="Wang Y."/>
            <person name="Cai H."/>
            <person name="Collins K."/>
            <person name="Stewart B.A."/>
            <person name="Lee S.R."/>
            <person name="Wilamowska K."/>
            <person name="Weinberg Z."/>
            <person name="Ruzzo W.L."/>
            <person name="Wloga D."/>
            <person name="Gaertig J."/>
            <person name="Frankel J."/>
            <person name="Tsao C.-C."/>
            <person name="Gorovsky M.A."/>
            <person name="Keeling P.J."/>
            <person name="Waller R.F."/>
            <person name="Patron N.J."/>
            <person name="Cherry J.M."/>
            <person name="Stover N.A."/>
            <person name="Krieger C.J."/>
            <person name="del Toro C."/>
            <person name="Ryder H.F."/>
            <person name="Williamson S.C."/>
            <person name="Barbeau R.A."/>
            <person name="Hamilton E.P."/>
            <person name="Orias E."/>
        </authorList>
    </citation>
    <scope>NUCLEOTIDE SEQUENCE [LARGE SCALE GENOMIC DNA]</scope>
    <source>
        <strain evidence="4">SB210</strain>
    </source>
</reference>
<feature type="compositionally biased region" description="Basic and acidic residues" evidence="1">
    <location>
        <begin position="295"/>
        <end position="308"/>
    </location>
</feature>
<feature type="compositionally biased region" description="Low complexity" evidence="1">
    <location>
        <begin position="309"/>
        <end position="322"/>
    </location>
</feature>
<feature type="transmembrane region" description="Helical" evidence="2">
    <location>
        <begin position="817"/>
        <end position="838"/>
    </location>
</feature>
<accession>W7X7H3</accession>